<dbReference type="InterPro" id="IPR036388">
    <property type="entry name" value="WH-like_DNA-bd_sf"/>
</dbReference>
<dbReference type="RefSeq" id="WP_114695241.1">
    <property type="nucleotide sequence ID" value="NZ_QQOH01000002.1"/>
</dbReference>
<evidence type="ECO:0000313" key="7">
    <source>
        <dbReference type="Proteomes" id="UP000253769"/>
    </source>
</evidence>
<evidence type="ECO:0000259" key="5">
    <source>
        <dbReference type="PROSITE" id="PS50931"/>
    </source>
</evidence>
<dbReference type="PANTHER" id="PTHR30126">
    <property type="entry name" value="HTH-TYPE TRANSCRIPTIONAL REGULATOR"/>
    <property type="match status" value="1"/>
</dbReference>
<dbReference type="InterPro" id="IPR000847">
    <property type="entry name" value="LysR_HTH_N"/>
</dbReference>
<evidence type="ECO:0000256" key="2">
    <source>
        <dbReference type="ARBA" id="ARBA00023015"/>
    </source>
</evidence>
<keyword evidence="2" id="KW-0805">Transcription regulation</keyword>
<protein>
    <submittedName>
        <fullName evidence="6">LysR family transcriptional regulator</fullName>
    </submittedName>
</protein>
<dbReference type="SUPFAM" id="SSF53850">
    <property type="entry name" value="Periplasmic binding protein-like II"/>
    <property type="match status" value="1"/>
</dbReference>
<name>A0A369WKL8_9GAMM</name>
<proteinExistence type="inferred from homology"/>
<gene>
    <name evidence="6" type="ORF">DV711_08450</name>
</gene>
<keyword evidence="3" id="KW-0238">DNA-binding</keyword>
<dbReference type="Proteomes" id="UP000253769">
    <property type="component" value="Unassembled WGS sequence"/>
</dbReference>
<sequence>MPSPAAKSIHSLLYSKTLETFLAVCQHRSFTRASKALGLSQSSVSQNIQKLEDTLGVSLFDREVRPIALKPEAVLLQEQLEGQFSDLEEAVSLIRERNELKPIVKIGVIDSLSTNVAPALIRLLATQTRQISVLSGISPNIAKDLLDREVDIIITSDPLDGIDGLSRYFLCQEPHLLVLSKHSPLVGKPVTWQQLISSEQPLVRYSRRSASGRIAETHFSRMRMSVPVKVEADTTRVVLSMVADELGWAVSSPLCLLQCKDMLPEVHMQPAPQPSFSREIYVVTRHNEYQHLVDTILAECARQLEQQLLPEIQARFPWTVSEFVIDENARALARGERK</sequence>
<dbReference type="AlphaFoldDB" id="A0A369WKL8"/>
<evidence type="ECO:0000256" key="4">
    <source>
        <dbReference type="ARBA" id="ARBA00023163"/>
    </source>
</evidence>
<dbReference type="OrthoDB" id="6113677at2"/>
<dbReference type="Gene3D" id="1.10.10.10">
    <property type="entry name" value="Winged helix-like DNA-binding domain superfamily/Winged helix DNA-binding domain"/>
    <property type="match status" value="1"/>
</dbReference>
<dbReference type="GO" id="GO:0000976">
    <property type="term" value="F:transcription cis-regulatory region binding"/>
    <property type="evidence" value="ECO:0007669"/>
    <property type="project" value="TreeGrafter"/>
</dbReference>
<feature type="domain" description="HTH lysR-type" evidence="5">
    <location>
        <begin position="13"/>
        <end position="70"/>
    </location>
</feature>
<organism evidence="6 7">
    <name type="scientific">Motiliproteus coralliicola</name>
    <dbReference type="NCBI Taxonomy" id="2283196"/>
    <lineage>
        <taxon>Bacteria</taxon>
        <taxon>Pseudomonadati</taxon>
        <taxon>Pseudomonadota</taxon>
        <taxon>Gammaproteobacteria</taxon>
        <taxon>Oceanospirillales</taxon>
        <taxon>Oceanospirillaceae</taxon>
        <taxon>Motiliproteus</taxon>
    </lineage>
</organism>
<keyword evidence="7" id="KW-1185">Reference proteome</keyword>
<dbReference type="SUPFAM" id="SSF46785">
    <property type="entry name" value="Winged helix' DNA-binding domain"/>
    <property type="match status" value="1"/>
</dbReference>
<dbReference type="InterPro" id="IPR036390">
    <property type="entry name" value="WH_DNA-bd_sf"/>
</dbReference>
<dbReference type="CDD" id="cd05466">
    <property type="entry name" value="PBP2_LTTR_substrate"/>
    <property type="match status" value="1"/>
</dbReference>
<dbReference type="PROSITE" id="PS50931">
    <property type="entry name" value="HTH_LYSR"/>
    <property type="match status" value="1"/>
</dbReference>
<comment type="caution">
    <text evidence="6">The sequence shown here is derived from an EMBL/GenBank/DDBJ whole genome shotgun (WGS) entry which is preliminary data.</text>
</comment>
<evidence type="ECO:0000256" key="1">
    <source>
        <dbReference type="ARBA" id="ARBA00009437"/>
    </source>
</evidence>
<accession>A0A369WKL8</accession>
<comment type="similarity">
    <text evidence="1">Belongs to the LysR transcriptional regulatory family.</text>
</comment>
<dbReference type="Gene3D" id="3.40.190.10">
    <property type="entry name" value="Periplasmic binding protein-like II"/>
    <property type="match status" value="2"/>
</dbReference>
<dbReference type="PRINTS" id="PR00039">
    <property type="entry name" value="HTHLYSR"/>
</dbReference>
<dbReference type="Pfam" id="PF03466">
    <property type="entry name" value="LysR_substrate"/>
    <property type="match status" value="1"/>
</dbReference>
<reference evidence="6 7" key="1">
    <citation type="submission" date="2018-07" db="EMBL/GenBank/DDBJ databases">
        <title>Motiliproteus coralliicola sp. nov., a bacterium isolated from Coral.</title>
        <authorList>
            <person name="Wang G."/>
        </authorList>
    </citation>
    <scope>NUCLEOTIDE SEQUENCE [LARGE SCALE GENOMIC DNA]</scope>
    <source>
        <strain evidence="6 7">C34</strain>
    </source>
</reference>
<dbReference type="Pfam" id="PF00126">
    <property type="entry name" value="HTH_1"/>
    <property type="match status" value="1"/>
</dbReference>
<keyword evidence="4" id="KW-0804">Transcription</keyword>
<dbReference type="EMBL" id="QQOH01000002">
    <property type="protein sequence ID" value="RDE22608.1"/>
    <property type="molecule type" value="Genomic_DNA"/>
</dbReference>
<dbReference type="InterPro" id="IPR005119">
    <property type="entry name" value="LysR_subst-bd"/>
</dbReference>
<evidence type="ECO:0000256" key="3">
    <source>
        <dbReference type="ARBA" id="ARBA00023125"/>
    </source>
</evidence>
<evidence type="ECO:0000313" key="6">
    <source>
        <dbReference type="EMBL" id="RDE22608.1"/>
    </source>
</evidence>
<dbReference type="PANTHER" id="PTHR30126:SF40">
    <property type="entry name" value="HTH-TYPE TRANSCRIPTIONAL REGULATOR GLTR"/>
    <property type="match status" value="1"/>
</dbReference>
<dbReference type="GO" id="GO:0003700">
    <property type="term" value="F:DNA-binding transcription factor activity"/>
    <property type="evidence" value="ECO:0007669"/>
    <property type="project" value="InterPro"/>
</dbReference>